<reference evidence="1" key="1">
    <citation type="submission" date="2023-08" db="EMBL/GenBank/DDBJ databases">
        <title>Genomic characterization of piscicolin 126 produced by Carnobacterium maltaromaticum CM22 strain isolated from salmon (Salmo salar).</title>
        <authorList>
            <person name="Gonzalez-Gragera E."/>
            <person name="Garcia-Lopez J.D."/>
            <person name="Teso-Perez C."/>
            <person name="Gimenez-Hernandez I."/>
            <person name="Peralta-Sanchez J.M."/>
            <person name="Valdivia E."/>
            <person name="Montalban-Lopez M."/>
            <person name="Martin-Platero A.M."/>
            <person name="Banos A."/>
            <person name="Martinez-Bueno M."/>
        </authorList>
    </citation>
    <scope>NUCLEOTIDE SEQUENCE</scope>
    <source>
        <strain evidence="1">CM22</strain>
    </source>
</reference>
<dbReference type="AlphaFoldDB" id="A0AAW9K436"/>
<evidence type="ECO:0000313" key="2">
    <source>
        <dbReference type="Proteomes" id="UP001290462"/>
    </source>
</evidence>
<organism evidence="1 2">
    <name type="scientific">Carnobacterium maltaromaticum</name>
    <name type="common">Carnobacterium piscicola</name>
    <dbReference type="NCBI Taxonomy" id="2751"/>
    <lineage>
        <taxon>Bacteria</taxon>
        <taxon>Bacillati</taxon>
        <taxon>Bacillota</taxon>
        <taxon>Bacilli</taxon>
        <taxon>Lactobacillales</taxon>
        <taxon>Carnobacteriaceae</taxon>
        <taxon>Carnobacterium</taxon>
    </lineage>
</organism>
<protein>
    <submittedName>
        <fullName evidence="1">DNA-binding protein</fullName>
    </submittedName>
</protein>
<accession>A0AAW9K436</accession>
<dbReference type="Proteomes" id="UP001290462">
    <property type="component" value="Unassembled WGS sequence"/>
</dbReference>
<evidence type="ECO:0000313" key="1">
    <source>
        <dbReference type="EMBL" id="MDZ5760530.1"/>
    </source>
</evidence>
<sequence length="84" mass="10120">MLYLSDEIIKQQIVAQLNEYVLTQQQVCEYLEIRNTHLAKLNHDKKLEPFHVLKNGKMNLNFYFKADVDKYKVHLDSIRNNRKK</sequence>
<proteinExistence type="predicted"/>
<dbReference type="GO" id="GO:0003677">
    <property type="term" value="F:DNA binding"/>
    <property type="evidence" value="ECO:0007669"/>
    <property type="project" value="UniProtKB-KW"/>
</dbReference>
<gene>
    <name evidence="1" type="ORF">RAK27_17960</name>
</gene>
<name>A0AAW9K436_CARML</name>
<dbReference type="EMBL" id="JAVBVO010000005">
    <property type="protein sequence ID" value="MDZ5760530.1"/>
    <property type="molecule type" value="Genomic_DNA"/>
</dbReference>
<comment type="caution">
    <text evidence="1">The sequence shown here is derived from an EMBL/GenBank/DDBJ whole genome shotgun (WGS) entry which is preliminary data.</text>
</comment>
<keyword evidence="1" id="KW-0238">DNA-binding</keyword>
<dbReference type="RefSeq" id="WP_322809702.1">
    <property type="nucleotide sequence ID" value="NZ_JAVBVO010000005.1"/>
</dbReference>